<protein>
    <submittedName>
        <fullName evidence="1">Uncharacterized protein</fullName>
    </submittedName>
</protein>
<comment type="caution">
    <text evidence="1">The sequence shown here is derived from an EMBL/GenBank/DDBJ whole genome shotgun (WGS) entry which is preliminary data.</text>
</comment>
<reference evidence="1 2" key="1">
    <citation type="journal article" date="2022" name="bioRxiv">
        <title>Genomics of Preaxostyla Flagellates Illuminates Evolutionary Transitions and the Path Towards Mitochondrial Loss.</title>
        <authorList>
            <person name="Novak L.V.F."/>
            <person name="Treitli S.C."/>
            <person name="Pyrih J."/>
            <person name="Halakuc P."/>
            <person name="Pipaliya S.V."/>
            <person name="Vacek V."/>
            <person name="Brzon O."/>
            <person name="Soukal P."/>
            <person name="Eme L."/>
            <person name="Dacks J.B."/>
            <person name="Karnkowska A."/>
            <person name="Elias M."/>
            <person name="Hampl V."/>
        </authorList>
    </citation>
    <scope>NUCLEOTIDE SEQUENCE [LARGE SCALE GENOMIC DNA]</scope>
    <source>
        <strain evidence="1">NAU3</strain>
        <tissue evidence="1">Gut</tissue>
    </source>
</reference>
<name>A0ABQ9XLZ2_9EUKA</name>
<accession>A0ABQ9XLZ2</accession>
<evidence type="ECO:0000313" key="2">
    <source>
        <dbReference type="Proteomes" id="UP001281761"/>
    </source>
</evidence>
<evidence type="ECO:0000313" key="1">
    <source>
        <dbReference type="EMBL" id="KAK2951281.1"/>
    </source>
</evidence>
<dbReference type="Proteomes" id="UP001281761">
    <property type="component" value="Unassembled WGS sequence"/>
</dbReference>
<organism evidence="1 2">
    <name type="scientific">Blattamonas nauphoetae</name>
    <dbReference type="NCBI Taxonomy" id="2049346"/>
    <lineage>
        <taxon>Eukaryota</taxon>
        <taxon>Metamonada</taxon>
        <taxon>Preaxostyla</taxon>
        <taxon>Oxymonadida</taxon>
        <taxon>Blattamonas</taxon>
    </lineage>
</organism>
<keyword evidence="2" id="KW-1185">Reference proteome</keyword>
<sequence length="414" mass="48460">MCYHSTKGQLKKVADCFIFRDWTRCSQTDHCPCLFFQTKESAPPSNCPRVDWEDTQFVREVSPAFLKLTGQVKSGYTFDTDAIRDIKCFLERLHPLKLRHLFAKLLIYRLVPTRENDSKGFAEHMLILLTAPNAPELHKPALKLLRWTLWDCTVGHLEDFARSNFFLSFPLSFQEDPIQLQEEETHMMDILYKFTEPLTQLSPIRRDHLRLYGKPAPIDLFVEKVFTPLRPLFEFICRNRLNFYEYETSGDLSSFVDHLTEIMPSTAKAYHFLSSIHFCFASLSWLNESEPDHQIASYLGIFRDEILLRQLKARSTHQRTKDTITELTDEGHADFVEIRLHWVPQITYPTFNKCFSRGIIKYGGGNVIVPEEFQKDPDYYSSTSSEMHLNCSEIDFNYSEMNIIVQKCTLIFQK</sequence>
<proteinExistence type="predicted"/>
<dbReference type="EMBL" id="JARBJD010000121">
    <property type="protein sequence ID" value="KAK2951281.1"/>
    <property type="molecule type" value="Genomic_DNA"/>
</dbReference>
<gene>
    <name evidence="1" type="ORF">BLNAU_13768</name>
</gene>